<evidence type="ECO:0000313" key="3">
    <source>
        <dbReference type="Proteomes" id="UP001215151"/>
    </source>
</evidence>
<evidence type="ECO:0000313" key="2">
    <source>
        <dbReference type="EMBL" id="KAJ8453665.1"/>
    </source>
</evidence>
<keyword evidence="3" id="KW-1185">Reference proteome</keyword>
<dbReference type="Proteomes" id="UP001215151">
    <property type="component" value="Unassembled WGS sequence"/>
</dbReference>
<comment type="caution">
    <text evidence="2">The sequence shown here is derived from an EMBL/GenBank/DDBJ whole genome shotgun (WGS) entry which is preliminary data.</text>
</comment>
<accession>A0AAD7X4I4</accession>
<name>A0AAD7X4I4_9APHY</name>
<dbReference type="EMBL" id="JAPEVG010001209">
    <property type="protein sequence ID" value="KAJ8453665.1"/>
    <property type="molecule type" value="Genomic_DNA"/>
</dbReference>
<reference evidence="2" key="1">
    <citation type="submission" date="2022-11" db="EMBL/GenBank/DDBJ databases">
        <title>Genome Sequence of Cubamyces cubensis.</title>
        <authorList>
            <person name="Buettner E."/>
        </authorList>
    </citation>
    <scope>NUCLEOTIDE SEQUENCE</scope>
    <source>
        <strain evidence="2">MPL-01</strain>
    </source>
</reference>
<protein>
    <recommendedName>
        <fullName evidence="1">DUF7918 domain-containing protein</fullName>
    </recommendedName>
</protein>
<dbReference type="Pfam" id="PF25534">
    <property type="entry name" value="DUF7918"/>
    <property type="match status" value="1"/>
</dbReference>
<organism evidence="2 3">
    <name type="scientific">Trametes cubensis</name>
    <dbReference type="NCBI Taxonomy" id="1111947"/>
    <lineage>
        <taxon>Eukaryota</taxon>
        <taxon>Fungi</taxon>
        <taxon>Dikarya</taxon>
        <taxon>Basidiomycota</taxon>
        <taxon>Agaricomycotina</taxon>
        <taxon>Agaricomycetes</taxon>
        <taxon>Polyporales</taxon>
        <taxon>Polyporaceae</taxon>
        <taxon>Trametes</taxon>
    </lineage>
</organism>
<feature type="domain" description="DUF7918" evidence="1">
    <location>
        <begin position="24"/>
        <end position="193"/>
    </location>
</feature>
<proteinExistence type="predicted"/>
<dbReference type="AlphaFoldDB" id="A0AAD7X4I4"/>
<dbReference type="InterPro" id="IPR057678">
    <property type="entry name" value="DUF7918"/>
</dbReference>
<gene>
    <name evidence="2" type="ORF">ONZ51_g13472</name>
</gene>
<evidence type="ECO:0000259" key="1">
    <source>
        <dbReference type="Pfam" id="PF25534"/>
    </source>
</evidence>
<sequence>MIEHRGFSAWITSENMALLEIEPRVDEKKHTVTCWIAGPVGKPFVVHWRDHGSKIDSASYIYIDGFKVSGQFLFGKGEELRRGVRVGPREERPFVFSKIDPDDAMGFNDKATNKNVGSIVLEIKLIKRTEVYGLNKVREPPNVIRGHRQAGDVCVKYGETMPTAEQQPTWRIRPHDPKSPGPFVTFTFRYRTKGQGLAC</sequence>